<reference evidence="2" key="1">
    <citation type="submission" date="2014-09" db="EMBL/GenBank/DDBJ databases">
        <authorList>
            <person name="Magalhaes I.L.F."/>
            <person name="Oliveira U."/>
            <person name="Santos F.R."/>
            <person name="Vidigal T.H.D.A."/>
            <person name="Brescovit A.D."/>
            <person name="Santos A.J."/>
        </authorList>
    </citation>
    <scope>NUCLEOTIDE SEQUENCE</scope>
    <source>
        <tissue evidence="2">Shoot tissue taken approximately 20 cm above the soil surface</tissue>
    </source>
</reference>
<dbReference type="AlphaFoldDB" id="A0A0A8YUZ3"/>
<protein>
    <submittedName>
        <fullName evidence="2">Uncharacterized protein</fullName>
    </submittedName>
</protein>
<keyword evidence="1" id="KW-0472">Membrane</keyword>
<feature type="transmembrane region" description="Helical" evidence="1">
    <location>
        <begin position="14"/>
        <end position="35"/>
    </location>
</feature>
<sequence>MPTCTVLQYTRREILRCVTTGVVLFFPLPFIIGVFW</sequence>
<name>A0A0A8YUZ3_ARUDO</name>
<evidence type="ECO:0000313" key="2">
    <source>
        <dbReference type="EMBL" id="JAD30421.1"/>
    </source>
</evidence>
<organism evidence="2">
    <name type="scientific">Arundo donax</name>
    <name type="common">Giant reed</name>
    <name type="synonym">Donax arundinaceus</name>
    <dbReference type="NCBI Taxonomy" id="35708"/>
    <lineage>
        <taxon>Eukaryota</taxon>
        <taxon>Viridiplantae</taxon>
        <taxon>Streptophyta</taxon>
        <taxon>Embryophyta</taxon>
        <taxon>Tracheophyta</taxon>
        <taxon>Spermatophyta</taxon>
        <taxon>Magnoliopsida</taxon>
        <taxon>Liliopsida</taxon>
        <taxon>Poales</taxon>
        <taxon>Poaceae</taxon>
        <taxon>PACMAD clade</taxon>
        <taxon>Arundinoideae</taxon>
        <taxon>Arundineae</taxon>
        <taxon>Arundo</taxon>
    </lineage>
</organism>
<keyword evidence="1" id="KW-1133">Transmembrane helix</keyword>
<reference evidence="2" key="2">
    <citation type="journal article" date="2015" name="Data Brief">
        <title>Shoot transcriptome of the giant reed, Arundo donax.</title>
        <authorList>
            <person name="Barrero R.A."/>
            <person name="Guerrero F.D."/>
            <person name="Moolhuijzen P."/>
            <person name="Goolsby J.A."/>
            <person name="Tidwell J."/>
            <person name="Bellgard S.E."/>
            <person name="Bellgard M.I."/>
        </authorList>
    </citation>
    <scope>NUCLEOTIDE SEQUENCE</scope>
    <source>
        <tissue evidence="2">Shoot tissue taken approximately 20 cm above the soil surface</tissue>
    </source>
</reference>
<proteinExistence type="predicted"/>
<keyword evidence="1" id="KW-0812">Transmembrane</keyword>
<evidence type="ECO:0000256" key="1">
    <source>
        <dbReference type="SAM" id="Phobius"/>
    </source>
</evidence>
<accession>A0A0A8YUZ3</accession>
<dbReference type="EMBL" id="GBRH01267474">
    <property type="protein sequence ID" value="JAD30421.1"/>
    <property type="molecule type" value="Transcribed_RNA"/>
</dbReference>